<comment type="caution">
    <text evidence="2">The sequence shown here is derived from an EMBL/GenBank/DDBJ whole genome shotgun (WGS) entry which is preliminary data.</text>
</comment>
<dbReference type="AlphaFoldDB" id="A0A251X5X6"/>
<accession>A0A251X5X6</accession>
<evidence type="ECO:0000313" key="3">
    <source>
        <dbReference type="Proteomes" id="UP000194798"/>
    </source>
</evidence>
<dbReference type="PANTHER" id="PTHR43689:SF8">
    <property type="entry name" value="ALPHA_BETA-HYDROLASES SUPERFAMILY PROTEIN"/>
    <property type="match status" value="1"/>
</dbReference>
<dbReference type="Gene3D" id="3.40.50.1820">
    <property type="entry name" value="alpha/beta hydrolase"/>
    <property type="match status" value="1"/>
</dbReference>
<dbReference type="InterPro" id="IPR000073">
    <property type="entry name" value="AB_hydrolase_1"/>
</dbReference>
<protein>
    <recommendedName>
        <fullName evidence="1">AB hydrolase-1 domain-containing protein</fullName>
    </recommendedName>
</protein>
<sequence>MSDWWSVHFPQGKQVTTIIDANGHPVELAWGERGTGATLLLLHGWGSWSVSWQALIMPLARYFRVVCFDAKGYGYSQRSRTPEVIGHQIVETLRFIEKIRENQPIFILAESLGAWVALHLAAEYPHLIKKLVVISPPVYPQMMPNWAMRLFVKIPRPVVRLADYFRMIRLFAPLLVYLTHQQQKEVYCHSEKVSIDAVRTLLFPYFTQKNSLLPLIEDTRLAALELAKYQKKQPNLISQLQQELSLIRCPVLILWGERDRWFPVHDAYRLQQDLPQAQLQILSECGHHAVEDCPDQVMRHLLPFFNVKI</sequence>
<proteinExistence type="predicted"/>
<dbReference type="InterPro" id="IPR029058">
    <property type="entry name" value="AB_hydrolase_fold"/>
</dbReference>
<dbReference type="Pfam" id="PF00561">
    <property type="entry name" value="Abhydrolase_1"/>
    <property type="match status" value="1"/>
</dbReference>
<dbReference type="Proteomes" id="UP000194798">
    <property type="component" value="Unassembled WGS sequence"/>
</dbReference>
<dbReference type="PANTHER" id="PTHR43689">
    <property type="entry name" value="HYDROLASE"/>
    <property type="match status" value="1"/>
</dbReference>
<name>A0A251X5X6_9GAMM</name>
<keyword evidence="3" id="KW-1185">Reference proteome</keyword>
<evidence type="ECO:0000313" key="2">
    <source>
        <dbReference type="EMBL" id="OUD13145.1"/>
    </source>
</evidence>
<organism evidence="2 3">
    <name type="scientific">Thioflexithrix psekupsensis</name>
    <dbReference type="NCBI Taxonomy" id="1570016"/>
    <lineage>
        <taxon>Bacteria</taxon>
        <taxon>Pseudomonadati</taxon>
        <taxon>Pseudomonadota</taxon>
        <taxon>Gammaproteobacteria</taxon>
        <taxon>Thiotrichales</taxon>
        <taxon>Thioflexithrix</taxon>
    </lineage>
</organism>
<evidence type="ECO:0000259" key="1">
    <source>
        <dbReference type="Pfam" id="PF00561"/>
    </source>
</evidence>
<gene>
    <name evidence="2" type="ORF">TPSD3_10910</name>
</gene>
<reference evidence="2 3" key="1">
    <citation type="submission" date="2016-12" db="EMBL/GenBank/DDBJ databases">
        <title>Thioflexothrix psekupsii D3 genome sequencing and assembly.</title>
        <authorList>
            <person name="Fomenkov A."/>
            <person name="Vincze T."/>
            <person name="Grabovich M."/>
            <person name="Anton B.P."/>
            <person name="Dubinina G."/>
            <person name="Orlova M."/>
            <person name="Belousova E."/>
            <person name="Roberts R.J."/>
        </authorList>
    </citation>
    <scope>NUCLEOTIDE SEQUENCE [LARGE SCALE GENOMIC DNA]</scope>
    <source>
        <strain evidence="2">D3</strain>
    </source>
</reference>
<dbReference type="RefSeq" id="WP_176329847.1">
    <property type="nucleotide sequence ID" value="NZ_MSLT01000018.1"/>
</dbReference>
<dbReference type="EMBL" id="MSLT01000018">
    <property type="protein sequence ID" value="OUD13145.1"/>
    <property type="molecule type" value="Genomic_DNA"/>
</dbReference>
<dbReference type="PRINTS" id="PR00111">
    <property type="entry name" value="ABHYDROLASE"/>
</dbReference>
<dbReference type="SUPFAM" id="SSF53474">
    <property type="entry name" value="alpha/beta-Hydrolases"/>
    <property type="match status" value="1"/>
</dbReference>
<feature type="domain" description="AB hydrolase-1" evidence="1">
    <location>
        <begin position="38"/>
        <end position="292"/>
    </location>
</feature>